<evidence type="ECO:0000313" key="1">
    <source>
        <dbReference type="EMBL" id="GAG47590.1"/>
    </source>
</evidence>
<proteinExistence type="predicted"/>
<comment type="caution">
    <text evidence="1">The sequence shown here is derived from an EMBL/GenBank/DDBJ whole genome shotgun (WGS) entry which is preliminary data.</text>
</comment>
<dbReference type="EMBL" id="BARS01051667">
    <property type="protein sequence ID" value="GAG47590.1"/>
    <property type="molecule type" value="Genomic_DNA"/>
</dbReference>
<name>X0XW44_9ZZZZ</name>
<reference evidence="1" key="1">
    <citation type="journal article" date="2014" name="Front. Microbiol.">
        <title>High frequency of phylogenetically diverse reductive dehalogenase-homologous genes in deep subseafloor sedimentary metagenomes.</title>
        <authorList>
            <person name="Kawai M."/>
            <person name="Futagami T."/>
            <person name="Toyoda A."/>
            <person name="Takaki Y."/>
            <person name="Nishi S."/>
            <person name="Hori S."/>
            <person name="Arai W."/>
            <person name="Tsubouchi T."/>
            <person name="Morono Y."/>
            <person name="Uchiyama I."/>
            <person name="Ito T."/>
            <person name="Fujiyama A."/>
            <person name="Inagaki F."/>
            <person name="Takami H."/>
        </authorList>
    </citation>
    <scope>NUCLEOTIDE SEQUENCE</scope>
    <source>
        <strain evidence="1">Expedition CK06-06</strain>
    </source>
</reference>
<feature type="non-terminal residue" evidence="1">
    <location>
        <position position="136"/>
    </location>
</feature>
<sequence length="136" mass="14133">MADLIRLLCPKCKAVHTLGPDAQPGSKVTCSNCGGEMVVPQPKQGETAVGPATLAGSVDDRQITLTPATDATTLTLGGQVADECVESLLAARDEGSGRYVERGLIGKGGMGEVVLCVERNTRRQVAMKRLLPSAAE</sequence>
<gene>
    <name evidence="1" type="ORF">S01H1_76912</name>
</gene>
<dbReference type="GO" id="GO:0005524">
    <property type="term" value="F:ATP binding"/>
    <property type="evidence" value="ECO:0007669"/>
    <property type="project" value="InterPro"/>
</dbReference>
<accession>X0XW44</accession>
<dbReference type="InterPro" id="IPR017441">
    <property type="entry name" value="Protein_kinase_ATP_BS"/>
</dbReference>
<dbReference type="Gene3D" id="1.10.510.10">
    <property type="entry name" value="Transferase(Phosphotransferase) domain 1"/>
    <property type="match status" value="1"/>
</dbReference>
<dbReference type="SUPFAM" id="SSF56112">
    <property type="entry name" value="Protein kinase-like (PK-like)"/>
    <property type="match status" value="1"/>
</dbReference>
<dbReference type="AlphaFoldDB" id="X0XW44"/>
<dbReference type="InterPro" id="IPR011009">
    <property type="entry name" value="Kinase-like_dom_sf"/>
</dbReference>
<protein>
    <recommendedName>
        <fullName evidence="2">Protein kinase domain-containing protein</fullName>
    </recommendedName>
</protein>
<dbReference type="Gene3D" id="2.20.28.160">
    <property type="match status" value="1"/>
</dbReference>
<dbReference type="PROSITE" id="PS00107">
    <property type="entry name" value="PROTEIN_KINASE_ATP"/>
    <property type="match status" value="1"/>
</dbReference>
<evidence type="ECO:0008006" key="2">
    <source>
        <dbReference type="Google" id="ProtNLM"/>
    </source>
</evidence>
<organism evidence="1">
    <name type="scientific">marine sediment metagenome</name>
    <dbReference type="NCBI Taxonomy" id="412755"/>
    <lineage>
        <taxon>unclassified sequences</taxon>
        <taxon>metagenomes</taxon>
        <taxon>ecological metagenomes</taxon>
    </lineage>
</organism>